<organism evidence="1 2">
    <name type="scientific">Colletotrichum truncatum</name>
    <name type="common">Anthracnose fungus</name>
    <name type="synonym">Colletotrichum capsici</name>
    <dbReference type="NCBI Taxonomy" id="5467"/>
    <lineage>
        <taxon>Eukaryota</taxon>
        <taxon>Fungi</taxon>
        <taxon>Dikarya</taxon>
        <taxon>Ascomycota</taxon>
        <taxon>Pezizomycotina</taxon>
        <taxon>Sordariomycetes</taxon>
        <taxon>Hypocreomycetidae</taxon>
        <taxon>Glomerellales</taxon>
        <taxon>Glomerellaceae</taxon>
        <taxon>Colletotrichum</taxon>
        <taxon>Colletotrichum truncatum species complex</taxon>
    </lineage>
</organism>
<accession>A0ACC3YQV8</accession>
<evidence type="ECO:0000313" key="1">
    <source>
        <dbReference type="EMBL" id="KAL0934256.1"/>
    </source>
</evidence>
<dbReference type="EMBL" id="VUJX02000007">
    <property type="protein sequence ID" value="KAL0934256.1"/>
    <property type="molecule type" value="Genomic_DNA"/>
</dbReference>
<name>A0ACC3YQV8_COLTU</name>
<dbReference type="Proteomes" id="UP000805649">
    <property type="component" value="Unassembled WGS sequence"/>
</dbReference>
<keyword evidence="2" id="KW-1185">Reference proteome</keyword>
<evidence type="ECO:0000313" key="2">
    <source>
        <dbReference type="Proteomes" id="UP000805649"/>
    </source>
</evidence>
<proteinExistence type="predicted"/>
<comment type="caution">
    <text evidence="1">The sequence shown here is derived from an EMBL/GenBank/DDBJ whole genome shotgun (WGS) entry which is preliminary data.</text>
</comment>
<protein>
    <submittedName>
        <fullName evidence="1">Transcription factor</fullName>
    </submittedName>
</protein>
<sequence>MSAAVVYEGVPGAQGTLFQGKRFWVARLVPDRKTILDLITQNGGKIVPLEKHADFLIVDQKRNNYPPESLSWQFVKDSVRYGAVQEEDKYRIVQSPAATRPVGSSKPVKSTRTAYTSADDALLAHWVLSHHKPSGNEIYQKLESTNNRHTWQSWRDRWVKKLSKLSPAVLEEMAARVPERKSPTSSSPLASLPKQNTQSAKCKLPASVSRSNIPPLVAPQERPAVGGSNKHFDSSPAAEDNFDEQDDELLLGSVLELERHGSRPNINFFQELAKKHPHHSISSWQRYWAKVESQLRRDFAQSSLLAAKHPVNATHEQSSIASSFHRGQSEEYIASPGSHNQDIDVVSAVGTATYTESRNPPAPESQDQHDDEGAEITEEEESQGMTRKEFYDFFEVWKTHSSFVEPQISGQPFDIWLLWRAVRAVYARGGTEPDWDIIAGEMGFPRETSEVFRQFYSQSAQGFFATLPSEDDITNRSEDGNQEEGHGYGDGGASQHQLEEEEPITDDEIRISLPTGTPGSSRKRQATHAEFPGLSLTPNGRKKRSRLGPNDEIPSTPEEKLGLASFDGFGVSPSLSMKRTSPPASAIMKRSEGNGDVFGSKTRRLEPETQDFGFDDENPARGMSQENEEFDISPSQQLFNDLQAVTPVRLSYSREGGQLSQRSEVAGHRPEASLTIGVEGVQDISRREGGGEAESESQEGAKIAAIDGFIKSFEGFGYSHDHVLTALMSTSLCMPLATSVLKYMKAHKSIPRDWEGVWTENDDERLRRVDSAGPLSKDNAQRAKLRKYWDFLVLKHTQRRIEQRREFFAYMDEVEQSSL</sequence>
<gene>
    <name evidence="1" type="ORF">CTRU02_211055</name>
</gene>
<reference evidence="1 2" key="1">
    <citation type="journal article" date="2020" name="Phytopathology">
        <title>Genome Sequence Resources of Colletotrichum truncatum, C. plurivorum, C. musicola, and C. sojae: Four Species Pathogenic to Soybean (Glycine max).</title>
        <authorList>
            <person name="Rogerio F."/>
            <person name="Boufleur T.R."/>
            <person name="Ciampi-Guillardi M."/>
            <person name="Sukno S.A."/>
            <person name="Thon M.R."/>
            <person name="Massola Junior N.S."/>
            <person name="Baroncelli R."/>
        </authorList>
    </citation>
    <scope>NUCLEOTIDE SEQUENCE [LARGE SCALE GENOMIC DNA]</scope>
    <source>
        <strain evidence="1 2">CMES1059</strain>
    </source>
</reference>